<evidence type="ECO:0000313" key="1">
    <source>
        <dbReference type="EMBL" id="GIH12085.1"/>
    </source>
</evidence>
<reference evidence="1" key="1">
    <citation type="submission" date="2021-01" db="EMBL/GenBank/DDBJ databases">
        <title>Whole genome shotgun sequence of Rugosimonospora africana NBRC 104875.</title>
        <authorList>
            <person name="Komaki H."/>
            <person name="Tamura T."/>
        </authorList>
    </citation>
    <scope>NUCLEOTIDE SEQUENCE</scope>
    <source>
        <strain evidence="1">NBRC 104875</strain>
    </source>
</reference>
<keyword evidence="2" id="KW-1185">Reference proteome</keyword>
<evidence type="ECO:0000313" key="2">
    <source>
        <dbReference type="Proteomes" id="UP000642748"/>
    </source>
</evidence>
<proteinExistence type="predicted"/>
<dbReference type="Proteomes" id="UP000642748">
    <property type="component" value="Unassembled WGS sequence"/>
</dbReference>
<protein>
    <submittedName>
        <fullName evidence="1">Uncharacterized protein</fullName>
    </submittedName>
</protein>
<dbReference type="AlphaFoldDB" id="A0A8J3VMK0"/>
<sequence>MTEDELARAVDRLIDQVAQWPPSRWVALTKAGGSRAKVVHALAQRLADLEAGSTGHPRHEVPRLDNDLVLPDQVKVTARDLLAAGAAPDVLAEAGQAVADARAALNGS</sequence>
<name>A0A8J3VMK0_9ACTN</name>
<gene>
    <name evidence="1" type="ORF">Raf01_02570</name>
</gene>
<organism evidence="1 2">
    <name type="scientific">Rugosimonospora africana</name>
    <dbReference type="NCBI Taxonomy" id="556532"/>
    <lineage>
        <taxon>Bacteria</taxon>
        <taxon>Bacillati</taxon>
        <taxon>Actinomycetota</taxon>
        <taxon>Actinomycetes</taxon>
        <taxon>Micromonosporales</taxon>
        <taxon>Micromonosporaceae</taxon>
        <taxon>Rugosimonospora</taxon>
    </lineage>
</organism>
<accession>A0A8J3VMK0</accession>
<comment type="caution">
    <text evidence="1">The sequence shown here is derived from an EMBL/GenBank/DDBJ whole genome shotgun (WGS) entry which is preliminary data.</text>
</comment>
<dbReference type="EMBL" id="BONZ01000003">
    <property type="protein sequence ID" value="GIH12085.1"/>
    <property type="molecule type" value="Genomic_DNA"/>
</dbReference>
<dbReference type="RefSeq" id="WP_203915804.1">
    <property type="nucleotide sequence ID" value="NZ_BONZ01000003.1"/>
</dbReference>